<dbReference type="Gene3D" id="3.40.50.2000">
    <property type="entry name" value="Glycogen Phosphorylase B"/>
    <property type="match status" value="2"/>
</dbReference>
<feature type="domain" description="Glycosyltransferase subfamily 4-like N-terminal" evidence="2">
    <location>
        <begin position="23"/>
        <end position="175"/>
    </location>
</feature>
<dbReference type="EMBL" id="DSUT01000142">
    <property type="protein sequence ID" value="HGK28609.1"/>
    <property type="molecule type" value="Genomic_DNA"/>
</dbReference>
<protein>
    <submittedName>
        <fullName evidence="3">Glycosyltransferase</fullName>
    </submittedName>
</protein>
<dbReference type="SUPFAM" id="SSF53756">
    <property type="entry name" value="UDP-Glycosyltransferase/glycogen phosphorylase"/>
    <property type="match status" value="1"/>
</dbReference>
<dbReference type="Pfam" id="PF13439">
    <property type="entry name" value="Glyco_transf_4"/>
    <property type="match status" value="1"/>
</dbReference>
<feature type="domain" description="Glycosyl transferase family 1" evidence="1">
    <location>
        <begin position="193"/>
        <end position="362"/>
    </location>
</feature>
<dbReference type="SUPFAM" id="SSF48208">
    <property type="entry name" value="Six-hairpin glycosidases"/>
    <property type="match status" value="1"/>
</dbReference>
<evidence type="ECO:0000313" key="3">
    <source>
        <dbReference type="EMBL" id="HGK28609.1"/>
    </source>
</evidence>
<dbReference type="Pfam" id="PF00534">
    <property type="entry name" value="Glycos_transf_1"/>
    <property type="match status" value="1"/>
</dbReference>
<evidence type="ECO:0000259" key="1">
    <source>
        <dbReference type="Pfam" id="PF00534"/>
    </source>
</evidence>
<dbReference type="InterPro" id="IPR028098">
    <property type="entry name" value="Glyco_trans_4-like_N"/>
</dbReference>
<accession>A0A7C4CE67</accession>
<proteinExistence type="predicted"/>
<dbReference type="PANTHER" id="PTHR12526:SF572">
    <property type="entry name" value="BLL5144 PROTEIN"/>
    <property type="match status" value="1"/>
</dbReference>
<reference evidence="3" key="1">
    <citation type="journal article" date="2020" name="mSystems">
        <title>Genome- and Community-Level Interaction Insights into Carbon Utilization and Element Cycling Functions of Hydrothermarchaeota in Hydrothermal Sediment.</title>
        <authorList>
            <person name="Zhou Z."/>
            <person name="Liu Y."/>
            <person name="Xu W."/>
            <person name="Pan J."/>
            <person name="Luo Z.H."/>
            <person name="Li M."/>
        </authorList>
    </citation>
    <scope>NUCLEOTIDE SEQUENCE [LARGE SCALE GENOMIC DNA]</scope>
    <source>
        <strain evidence="3">SpSt-488</strain>
    </source>
</reference>
<gene>
    <name evidence="3" type="ORF">ENS41_06600</name>
</gene>
<dbReference type="InterPro" id="IPR001296">
    <property type="entry name" value="Glyco_trans_1"/>
</dbReference>
<name>A0A7C4CE67_UNCW3</name>
<keyword evidence="3" id="KW-0808">Transferase</keyword>
<dbReference type="GO" id="GO:0016757">
    <property type="term" value="F:glycosyltransferase activity"/>
    <property type="evidence" value="ECO:0007669"/>
    <property type="project" value="InterPro"/>
</dbReference>
<dbReference type="GO" id="GO:0005975">
    <property type="term" value="P:carbohydrate metabolic process"/>
    <property type="evidence" value="ECO:0007669"/>
    <property type="project" value="InterPro"/>
</dbReference>
<dbReference type="InterPro" id="IPR008928">
    <property type="entry name" value="6-hairpin_glycosidase_sf"/>
</dbReference>
<dbReference type="AlphaFoldDB" id="A0A7C4CE67"/>
<sequence length="764" mass="85504">MTTRDYPFGRIAFIGNYLPRRCGIATFTFDLCEAIAAELPGVDCLAVAMNDTPEGYHYPDRVRFEVAQHDEDQYRQLADYLNMSRVDLVCVQHEFGIFGGPAGNYLLTTLRRLRMPVVTTLHTVLKEPGPEQRQVMDELCELSERLVVMSETATRFLKDVHSVPERKIDLIHHGIPDMPFVDPNFYKDLFGVEGRRVMLTFGLLSPNKGIENVIAALPVIAERYPDVVYLVLGATHPHVKREQGEEYRLGLQRQARDAGVADHVVFHNRFVTIEELCQFLGAADIYVTPYLNPAQIVSGTLAYALGTGKAVVSTPYWYAEEMLADGRGRLVPFRDPAALAETVTELFANEAERHGMRKRAYSFGRQMIWKEVARLYHEAFRRAAVERQRVPVAARPGADPLDAELPELNLEHLHTLSDDTGILQHARRTVPDFSEGYTTDDNARALMVALRARQLQERQAGLHRLAGRYLAFLDFAFDRSSGRFRNFLGFDRRWVESVGSEDSHGRALWALGNVVESAPDEGMVALAVMLTAAGLPAVETFTSPRAWAFSLLGICAYLKRFPGDSNVRRFRDALAERLFSLYRANTEPEWPWFEQSLAYANARLSEALLTAGESAGNREWTTAGLESLEWLVGIQTASAGHFSPIAHTGWRRGGPRARFDQQPIEAHCTVEACFRAWLVTGDPRWREEMRRAFEWFLGGNDLGRPLYDYATGGCHDGLHPDGVNANEGAESTLAFLAALLAMRAARSAASRSDASEAAHSRAGR</sequence>
<organism evidence="3">
    <name type="scientific">candidate division WOR-3 bacterium</name>
    <dbReference type="NCBI Taxonomy" id="2052148"/>
    <lineage>
        <taxon>Bacteria</taxon>
        <taxon>Bacteria division WOR-3</taxon>
    </lineage>
</organism>
<dbReference type="PANTHER" id="PTHR12526">
    <property type="entry name" value="GLYCOSYLTRANSFERASE"/>
    <property type="match status" value="1"/>
</dbReference>
<comment type="caution">
    <text evidence="3">The sequence shown here is derived from an EMBL/GenBank/DDBJ whole genome shotgun (WGS) entry which is preliminary data.</text>
</comment>
<dbReference type="CDD" id="cd03822">
    <property type="entry name" value="GT4_mannosyltransferase-like"/>
    <property type="match status" value="1"/>
</dbReference>
<evidence type="ECO:0000259" key="2">
    <source>
        <dbReference type="Pfam" id="PF13439"/>
    </source>
</evidence>